<reference evidence="1" key="1">
    <citation type="submission" date="2023-04" db="EMBL/GenBank/DDBJ databases">
        <title>Ambrosiozyma monospora NBRC 10751.</title>
        <authorList>
            <person name="Ichikawa N."/>
            <person name="Sato H."/>
            <person name="Tonouchi N."/>
        </authorList>
    </citation>
    <scope>NUCLEOTIDE SEQUENCE</scope>
    <source>
        <strain evidence="1">NBRC 10751</strain>
    </source>
</reference>
<sequence>MSYKRVTSFSNNSLLNSKKKQKLSTSKSESIDTKSWPENFKQLLDIHFRLNSYYTFLSSRKHVITTLDLLKEPVEKAIKRPLEQIDVARIACLIPDDVVFDYFDENQFVLEEKHFTWKDGYQQKDVDIYDLKDDFGDEKHAKQLLVLEFIDGDLQKSKANSSLTTKKQEMELPIYTQESIKRLIMKRNKKFKVVVDEFLKECREKDITDPWAELDLRAQSRVPKPFDYIDPIEEMVKNSLEGKGNTGSTERPSMEVMIDKLKHAPFYKDQIESGAEFVLDARDAEYDDVETEFQLSPLIKAALQESKGINRLYSHQSEAMQAISQGKNVIISTSTSSGKSLVYQVPVLNELEKNLSTTAMYIFPTKALAQDQKRSLKDLLSFIDDSNFQNLVVETYDGDTEKKQRQFVRYNASIIFTNPDIIHASMLPNHQQWRRFLVNLKFVIVDELHMYKGLFGSHVALIMRRLRRVCSFLGNDDVCFISCSATLKDPVMHMHNIFGIELDSITHIDRDGSPSGCKHLVVWNPPYIDVGDKLAGRQNFISESAKIVVELMKNNVRTIVFCVVRKVVELLMKEVRSILQNGIDHRSTKDSDIDYKDLLGQVMSYRGGYSATDRRKIESQMFHGNLKAIISTNALELGIDIGSLDAVVMCGFPISVANFHQQSGRAA</sequence>
<protein>
    <submittedName>
        <fullName evidence="1">Unnamed protein product</fullName>
    </submittedName>
</protein>
<name>A0ACB5T171_AMBMO</name>
<evidence type="ECO:0000313" key="1">
    <source>
        <dbReference type="EMBL" id="GME78899.1"/>
    </source>
</evidence>
<gene>
    <name evidence="1" type="ORF">Amon02_000366500</name>
</gene>
<dbReference type="Proteomes" id="UP001165064">
    <property type="component" value="Unassembled WGS sequence"/>
</dbReference>
<keyword evidence="2" id="KW-1185">Reference proteome</keyword>
<dbReference type="EMBL" id="BSXS01002367">
    <property type="protein sequence ID" value="GME78899.1"/>
    <property type="molecule type" value="Genomic_DNA"/>
</dbReference>
<accession>A0ACB5T171</accession>
<comment type="caution">
    <text evidence="1">The sequence shown here is derived from an EMBL/GenBank/DDBJ whole genome shotgun (WGS) entry which is preliminary data.</text>
</comment>
<evidence type="ECO:0000313" key="2">
    <source>
        <dbReference type="Proteomes" id="UP001165064"/>
    </source>
</evidence>
<proteinExistence type="predicted"/>
<organism evidence="1 2">
    <name type="scientific">Ambrosiozyma monospora</name>
    <name type="common">Yeast</name>
    <name type="synonym">Endomycopsis monosporus</name>
    <dbReference type="NCBI Taxonomy" id="43982"/>
    <lineage>
        <taxon>Eukaryota</taxon>
        <taxon>Fungi</taxon>
        <taxon>Dikarya</taxon>
        <taxon>Ascomycota</taxon>
        <taxon>Saccharomycotina</taxon>
        <taxon>Pichiomycetes</taxon>
        <taxon>Pichiales</taxon>
        <taxon>Pichiaceae</taxon>
        <taxon>Ambrosiozyma</taxon>
    </lineage>
</organism>